<evidence type="ECO:0000313" key="2">
    <source>
        <dbReference type="Proteomes" id="UP001596058"/>
    </source>
</evidence>
<comment type="caution">
    <text evidence="1">The sequence shown here is derived from an EMBL/GenBank/DDBJ whole genome shotgun (WGS) entry which is preliminary data.</text>
</comment>
<proteinExistence type="predicted"/>
<reference evidence="2" key="1">
    <citation type="journal article" date="2019" name="Int. J. Syst. Evol. Microbiol.">
        <title>The Global Catalogue of Microorganisms (GCM) 10K type strain sequencing project: providing services to taxonomists for standard genome sequencing and annotation.</title>
        <authorList>
            <consortium name="The Broad Institute Genomics Platform"/>
            <consortium name="The Broad Institute Genome Sequencing Center for Infectious Disease"/>
            <person name="Wu L."/>
            <person name="Ma J."/>
        </authorList>
    </citation>
    <scope>NUCLEOTIDE SEQUENCE [LARGE SCALE GENOMIC DNA]</scope>
    <source>
        <strain evidence="2">CCUG 53903</strain>
    </source>
</reference>
<dbReference type="RefSeq" id="WP_379516878.1">
    <property type="nucleotide sequence ID" value="NZ_JBHSPA010000029.1"/>
</dbReference>
<sequence length="84" mass="9513">MALWLLYVIVLRAFGWIALLARSQASKDAEILVLRHQLVVLRRQVAAPRPSWADRAILSALARLLPRRRRCHTVGCSGIGMPTW</sequence>
<gene>
    <name evidence="1" type="ORF">ACFPZ3_26210</name>
</gene>
<accession>A0ABW1CS76</accession>
<organism evidence="1 2">
    <name type="scientific">Nonomuraea insulae</name>
    <dbReference type="NCBI Taxonomy" id="1616787"/>
    <lineage>
        <taxon>Bacteria</taxon>
        <taxon>Bacillati</taxon>
        <taxon>Actinomycetota</taxon>
        <taxon>Actinomycetes</taxon>
        <taxon>Streptosporangiales</taxon>
        <taxon>Streptosporangiaceae</taxon>
        <taxon>Nonomuraea</taxon>
    </lineage>
</organism>
<keyword evidence="2" id="KW-1185">Reference proteome</keyword>
<evidence type="ECO:0000313" key="1">
    <source>
        <dbReference type="EMBL" id="MFC5827373.1"/>
    </source>
</evidence>
<name>A0ABW1CS76_9ACTN</name>
<dbReference type="EMBL" id="JBHSPA010000029">
    <property type="protein sequence ID" value="MFC5827373.1"/>
    <property type="molecule type" value="Genomic_DNA"/>
</dbReference>
<dbReference type="Proteomes" id="UP001596058">
    <property type="component" value="Unassembled WGS sequence"/>
</dbReference>
<protein>
    <submittedName>
        <fullName evidence="1">Uncharacterized protein</fullName>
    </submittedName>
</protein>